<gene>
    <name evidence="3" type="ORF">F4162_03095</name>
</gene>
<comment type="caution">
    <text evidence="3">The sequence shown here is derived from an EMBL/GenBank/DDBJ whole genome shotgun (WGS) entry which is preliminary data.</text>
</comment>
<dbReference type="InterPro" id="IPR001959">
    <property type="entry name" value="Transposase"/>
</dbReference>
<feature type="domain" description="Probable transposase IS891/IS1136/IS1341" evidence="2">
    <location>
        <begin position="71"/>
        <end position="186"/>
    </location>
</feature>
<proteinExistence type="predicted"/>
<accession>A0A6B1FAP3</accession>
<sequence length="362" mass="40202">MGDGKYPNFKRKRNRGSAKYTRSGFRLKDGQVFLAKCSGPLPIRWSRPLPEGVQPSSVTVNLNPSGRPYVSILVEDPTINPLPATIKQVGIDLGLNSLMVTDSGREVRNPRHFNRLRKKLEQFQKLLAKKSKGSRNRQKARVKVARVFETISNCRKDLLHKLSTQLIRENQTVVVEDLCITGMLRSRRCSRSISDASWGEFVRQRSRKFSEAILGIPALHGGEEVNPIPRPSRSRLRWSTSVGRDTPLPATRWNRYTGARSGLRLCPGPWLCEGDTAVVEDRLRAFPLGDAFSLGLPHGASGDLPPHGAKRGFPLGHPPAAPVRVAQQVHRPGRGADLPLSLRHCPQALLCWGLAWVPPMGL</sequence>
<evidence type="ECO:0000256" key="1">
    <source>
        <dbReference type="SAM" id="MobiDB-lite"/>
    </source>
</evidence>
<evidence type="ECO:0000259" key="2">
    <source>
        <dbReference type="Pfam" id="PF01385"/>
    </source>
</evidence>
<name>A0A6B1FAP3_9SYNE</name>
<dbReference type="EMBL" id="VYDO01000107">
    <property type="protein sequence ID" value="MYG37993.1"/>
    <property type="molecule type" value="Genomic_DNA"/>
</dbReference>
<dbReference type="Pfam" id="PF01385">
    <property type="entry name" value="OrfB_IS605"/>
    <property type="match status" value="1"/>
</dbReference>
<evidence type="ECO:0000313" key="3">
    <source>
        <dbReference type="EMBL" id="MYG37993.1"/>
    </source>
</evidence>
<feature type="region of interest" description="Disordered" evidence="1">
    <location>
        <begin position="1"/>
        <end position="21"/>
    </location>
</feature>
<dbReference type="NCBIfam" id="NF040570">
    <property type="entry name" value="guided_TnpB"/>
    <property type="match status" value="1"/>
</dbReference>
<protein>
    <submittedName>
        <fullName evidence="3">IS200/IS605 family element transposase accessory protein TnpB</fullName>
    </submittedName>
</protein>
<dbReference type="AlphaFoldDB" id="A0A6B1FAP3"/>
<reference evidence="3" key="1">
    <citation type="submission" date="2019-09" db="EMBL/GenBank/DDBJ databases">
        <title>Characterisation of the sponge microbiome using genome-centric metagenomics.</title>
        <authorList>
            <person name="Engelberts J.P."/>
            <person name="Robbins S.J."/>
            <person name="De Goeij J.M."/>
            <person name="Aranda M."/>
            <person name="Bell S.C."/>
            <person name="Webster N.S."/>
        </authorList>
    </citation>
    <scope>NUCLEOTIDE SEQUENCE</scope>
    <source>
        <strain evidence="3">SB0676_bin_10</strain>
    </source>
</reference>
<organism evidence="3">
    <name type="scientific">Synechococcus sp. SB0676_bin_10</name>
    <dbReference type="NCBI Taxonomy" id="2604869"/>
    <lineage>
        <taxon>Bacteria</taxon>
        <taxon>Bacillati</taxon>
        <taxon>Cyanobacteriota</taxon>
        <taxon>Cyanophyceae</taxon>
        <taxon>Synechococcales</taxon>
        <taxon>Synechococcaceae</taxon>
        <taxon>Synechococcus</taxon>
    </lineage>
</organism>